<gene>
    <name evidence="8" type="ORF">Plil01_000119300</name>
</gene>
<feature type="compositionally biased region" description="Basic residues" evidence="5">
    <location>
        <begin position="1197"/>
        <end position="1206"/>
    </location>
</feature>
<keyword evidence="4 6" id="KW-0472">Membrane</keyword>
<dbReference type="InterPro" id="IPR001683">
    <property type="entry name" value="PX_dom"/>
</dbReference>
<keyword evidence="2" id="KW-0813">Transport</keyword>
<comment type="caution">
    <text evidence="8">The sequence shown here is derived from an EMBL/GenBank/DDBJ whole genome shotgun (WGS) entry which is preliminary data.</text>
</comment>
<feature type="region of interest" description="Disordered" evidence="5">
    <location>
        <begin position="1000"/>
        <end position="1052"/>
    </location>
</feature>
<dbReference type="InterPro" id="IPR028269">
    <property type="entry name" value="AP4E1_C"/>
</dbReference>
<feature type="compositionally biased region" description="Low complexity" evidence="5">
    <location>
        <begin position="950"/>
        <end position="981"/>
    </location>
</feature>
<evidence type="ECO:0000256" key="3">
    <source>
        <dbReference type="ARBA" id="ARBA00022927"/>
    </source>
</evidence>
<feature type="region of interest" description="Disordered" evidence="5">
    <location>
        <begin position="760"/>
        <end position="983"/>
    </location>
</feature>
<feature type="compositionally biased region" description="Basic residues" evidence="5">
    <location>
        <begin position="939"/>
        <end position="949"/>
    </location>
</feature>
<evidence type="ECO:0000256" key="1">
    <source>
        <dbReference type="ARBA" id="ARBA00004308"/>
    </source>
</evidence>
<dbReference type="Proteomes" id="UP001165083">
    <property type="component" value="Unassembled WGS sequence"/>
</dbReference>
<protein>
    <submittedName>
        <fullName evidence="8">Unnamed protein product</fullName>
    </submittedName>
</protein>
<dbReference type="GO" id="GO:0012505">
    <property type="term" value="C:endomembrane system"/>
    <property type="evidence" value="ECO:0007669"/>
    <property type="project" value="UniProtKB-SubCell"/>
</dbReference>
<dbReference type="GO" id="GO:0016192">
    <property type="term" value="P:vesicle-mediated transport"/>
    <property type="evidence" value="ECO:0007669"/>
    <property type="project" value="InterPro"/>
</dbReference>
<keyword evidence="9" id="KW-1185">Reference proteome</keyword>
<feature type="transmembrane region" description="Helical" evidence="6">
    <location>
        <begin position="1352"/>
        <end position="1374"/>
    </location>
</feature>
<dbReference type="InterPro" id="IPR016024">
    <property type="entry name" value="ARM-type_fold"/>
</dbReference>
<feature type="compositionally biased region" description="Gly residues" evidence="5">
    <location>
        <begin position="839"/>
        <end position="855"/>
    </location>
</feature>
<reference evidence="8" key="1">
    <citation type="submission" date="2023-04" db="EMBL/GenBank/DDBJ databases">
        <title>Phytophthora lilii NBRC 32176.</title>
        <authorList>
            <person name="Ichikawa N."/>
            <person name="Sato H."/>
            <person name="Tonouchi N."/>
        </authorList>
    </citation>
    <scope>NUCLEOTIDE SEQUENCE</scope>
    <source>
        <strain evidence="8">NBRC 32176</strain>
    </source>
</reference>
<evidence type="ECO:0000256" key="6">
    <source>
        <dbReference type="SAM" id="Phobius"/>
    </source>
</evidence>
<dbReference type="EMBL" id="BSXW01000037">
    <property type="protein sequence ID" value="GMF10378.1"/>
    <property type="molecule type" value="Genomic_DNA"/>
</dbReference>
<dbReference type="Gene3D" id="1.25.10.10">
    <property type="entry name" value="Leucine-rich Repeat Variant"/>
    <property type="match status" value="1"/>
</dbReference>
<dbReference type="InterPro" id="IPR002553">
    <property type="entry name" value="Clathrin/coatomer_adapt-like_N"/>
</dbReference>
<dbReference type="SMART" id="SM01356">
    <property type="entry name" value="AP4E_app_platf"/>
    <property type="match status" value="1"/>
</dbReference>
<feature type="compositionally biased region" description="Low complexity" evidence="5">
    <location>
        <begin position="928"/>
        <end position="938"/>
    </location>
</feature>
<dbReference type="GO" id="GO:0030117">
    <property type="term" value="C:membrane coat"/>
    <property type="evidence" value="ECO:0007669"/>
    <property type="project" value="InterPro"/>
</dbReference>
<keyword evidence="6" id="KW-1133">Transmembrane helix</keyword>
<name>A0A9W6WML6_9STRA</name>
<dbReference type="SUPFAM" id="SSF64268">
    <property type="entry name" value="PX domain"/>
    <property type="match status" value="1"/>
</dbReference>
<dbReference type="GO" id="GO:0006886">
    <property type="term" value="P:intracellular protein transport"/>
    <property type="evidence" value="ECO:0007669"/>
    <property type="project" value="InterPro"/>
</dbReference>
<feature type="compositionally biased region" description="Basic and acidic residues" evidence="5">
    <location>
        <begin position="1185"/>
        <end position="1196"/>
    </location>
</feature>
<feature type="transmembrane region" description="Helical" evidence="6">
    <location>
        <begin position="1381"/>
        <end position="1399"/>
    </location>
</feature>
<feature type="compositionally biased region" description="Gly residues" evidence="5">
    <location>
        <begin position="776"/>
        <end position="799"/>
    </location>
</feature>
<keyword evidence="6" id="KW-0812">Transmembrane</keyword>
<comment type="subcellular location">
    <subcellularLocation>
        <location evidence="1">Endomembrane system</location>
    </subcellularLocation>
</comment>
<feature type="compositionally biased region" description="Polar residues" evidence="5">
    <location>
        <begin position="1232"/>
        <end position="1249"/>
    </location>
</feature>
<feature type="compositionally biased region" description="Low complexity" evidence="5">
    <location>
        <begin position="856"/>
        <end position="881"/>
    </location>
</feature>
<dbReference type="SUPFAM" id="SSF48371">
    <property type="entry name" value="ARM repeat"/>
    <property type="match status" value="1"/>
</dbReference>
<dbReference type="Pfam" id="PF00787">
    <property type="entry name" value="PX"/>
    <property type="match status" value="1"/>
</dbReference>
<dbReference type="CDD" id="cd06093">
    <property type="entry name" value="PX_domain"/>
    <property type="match status" value="1"/>
</dbReference>
<organism evidence="8 9">
    <name type="scientific">Phytophthora lilii</name>
    <dbReference type="NCBI Taxonomy" id="2077276"/>
    <lineage>
        <taxon>Eukaryota</taxon>
        <taxon>Sar</taxon>
        <taxon>Stramenopiles</taxon>
        <taxon>Oomycota</taxon>
        <taxon>Peronosporomycetes</taxon>
        <taxon>Peronosporales</taxon>
        <taxon>Peronosporaceae</taxon>
        <taxon>Phytophthora</taxon>
    </lineage>
</organism>
<dbReference type="OrthoDB" id="29308at2759"/>
<feature type="region of interest" description="Disordered" evidence="5">
    <location>
        <begin position="710"/>
        <end position="740"/>
    </location>
</feature>
<evidence type="ECO:0000313" key="8">
    <source>
        <dbReference type="EMBL" id="GMF10378.1"/>
    </source>
</evidence>
<keyword evidence="3" id="KW-0653">Protein transport</keyword>
<evidence type="ECO:0000259" key="7">
    <source>
        <dbReference type="SMART" id="SM01356"/>
    </source>
</evidence>
<evidence type="ECO:0000313" key="9">
    <source>
        <dbReference type="Proteomes" id="UP001165083"/>
    </source>
</evidence>
<dbReference type="PANTHER" id="PTHR22780">
    <property type="entry name" value="ADAPTIN, ALPHA/GAMMA/EPSILON"/>
    <property type="match status" value="1"/>
</dbReference>
<dbReference type="InterPro" id="IPR050840">
    <property type="entry name" value="Adaptor_Complx_Large_Subunit"/>
</dbReference>
<accession>A0A9W6WML6</accession>
<feature type="region of interest" description="Disordered" evidence="5">
    <location>
        <begin position="1175"/>
        <end position="1252"/>
    </location>
</feature>
<evidence type="ECO:0000256" key="5">
    <source>
        <dbReference type="SAM" id="MobiDB-lite"/>
    </source>
</evidence>
<proteinExistence type="predicted"/>
<feature type="compositionally biased region" description="Low complexity" evidence="5">
    <location>
        <begin position="1033"/>
        <end position="1044"/>
    </location>
</feature>
<dbReference type="Pfam" id="PF14807">
    <property type="entry name" value="AP4E_app_platf"/>
    <property type="match status" value="1"/>
</dbReference>
<dbReference type="Gene3D" id="3.30.1520.10">
    <property type="entry name" value="Phox-like domain"/>
    <property type="match status" value="1"/>
</dbReference>
<feature type="domain" description="AP-4 complex subunit epsilon-1 C-terminal" evidence="7">
    <location>
        <begin position="1091"/>
        <end position="1177"/>
    </location>
</feature>
<sequence length="1625" mass="177060">MVREAHDVDAVSLGQNRLGDAVTQQNPLFSVQSTNTNANIAACNVRATEAINHGHDAVAAAGDASLAVTVEVQRRDLHVRVFVLLRGAQSSSRLSVSTADTDTKSQLFAQVRVSKQEEDRIIIHEVAQLKRKLSEVTATSSTSSSLVNKRKREFLIRLMYVEMLGHDASFGYIKAVEMTASTNLMQKRVGYLTCSLCLSPTHEFRFMIINQLQRDLQSSNHLEVCAALMAVCKLVTVEMVPAVQPMILDLLRHDAELVRKKAVMAIHRFHQLNPDSVSEAGDALRRTLCDRDPSVMGATLCILHDLAEATPADYKDLVPSFVSILKQITEHRLPREFDYHRIPAPWIQIRLLKILALLGQADQQTSEGMYEVLHDVMRRADTGINVGYAIIYECVQTVTTIYPNSTLLDAAAASISRFISSDNHNLKYLGVTGLAAIVKDHPRYAAAHQMAVIDCLEDPDETLKRKTLDLLYRMTNPVNVEFISDKLTQFLREASDVFLRTELVSRITQCAERYAPSNAWYIQTMTNVFELGGDLVRPEVAHNLLRLIAEGSGEDEDQDMELRRDAVDTYLELLERPVLPDILVCTMAWVLGEYGYLSDAMELEEICERLVELVDRPFDQEDTTRGYVLSAVTKITAQMGHTIDVADAMMDKYKTSRSTDLQQRCFEYLALTKNFSLMNEVFPEDASCEDIEVDPNLSFLTGFVEKATAQGAPLYDPPEDSDEEDEGYGHRRNGGDANRLNFEAYKKPEIPYPTKLPPTDQQGAFGVNKWGNNGAPQGGMPGLGSSGGPDPTGGFGAGKRGVVKNVWGPTGLNTPDNAAPGAPGAGAPGGYPSDPYNQGGVGGQNAYGGQSGYGGQPAYDGQGAYGAQPPQQPPQQEYGAPNNYDNGEPSSEDEANGNVDERQILASAIFGGIPGAPAPMPGARRVGSSTRSTLNSSRRSGRSSSRRASNRNEQQQQQPQPSQAQAPMEQAAPPPQQQQQPKVEMDLLDISFDAPAAPQNTALFQQPPPQPQQPMMSADPFGMGSPLAPAPAPEASSPAPSSSLDPFDMSGLGSSMNAAVELGKSPGTGLDMLGGSSSNTGVFQYNGRQLEPWQITTQDFGGRWGTCPCEKKTKVNPSGIRTLEDFMGRMHQFNVHTVEAIPTSTLRVCCWICVTKRYSNAMDFAAILVYSSQRSDCSLPPGELGARRIDPREGPQRRLRGPHGSHCRHELHGPAPRGHGTAAEQLGRDANPQKTGQRSGEPSTAQSSVARAKLPVQAAPAEFQRSCCEPPSPPDTNVQAHLRALSVRLLRAIAKTLQTMQSTPDTMKTRTRAVSSDNAKPTIVLNLPGVRLAVLTSAYDSLLHLDVTLSSAASLLLATYVACVLAWNILAFVLALLAKTAAFALISFYTFVGLSMLSMNTTPNAASVRNYSVPKSVATIPAATTPRLPLLCVDGAIIANKSAHVGKTDEATASKRKELQAPAARRRVLAQLNKNRLLVNVVPGDMRRRVDMNLGEANIRVGKAFVQAVPGKRKPRDIYVVRVDCGAQSAVQEKHMNPVIMWDVTATFEEFKQLEKELKKEVKAKKARGVKVPHLSSGAVLFVQPELTDHVLNARRARLQAFIDAVRSDPVLSTTGCLRKFCQAY</sequence>
<dbReference type="GO" id="GO:0035091">
    <property type="term" value="F:phosphatidylinositol binding"/>
    <property type="evidence" value="ECO:0007669"/>
    <property type="project" value="InterPro"/>
</dbReference>
<dbReference type="InterPro" id="IPR011989">
    <property type="entry name" value="ARM-like"/>
</dbReference>
<dbReference type="Pfam" id="PF01602">
    <property type="entry name" value="Adaptin_N"/>
    <property type="match status" value="1"/>
</dbReference>
<dbReference type="InterPro" id="IPR036871">
    <property type="entry name" value="PX_dom_sf"/>
</dbReference>
<evidence type="ECO:0000256" key="4">
    <source>
        <dbReference type="ARBA" id="ARBA00023136"/>
    </source>
</evidence>
<evidence type="ECO:0000256" key="2">
    <source>
        <dbReference type="ARBA" id="ARBA00022448"/>
    </source>
</evidence>
<feature type="compositionally biased region" description="Acidic residues" evidence="5">
    <location>
        <begin position="717"/>
        <end position="726"/>
    </location>
</feature>